<feature type="compositionally biased region" description="Low complexity" evidence="1">
    <location>
        <begin position="43"/>
        <end position="54"/>
    </location>
</feature>
<dbReference type="Proteomes" id="UP000274131">
    <property type="component" value="Unassembled WGS sequence"/>
</dbReference>
<evidence type="ECO:0000313" key="2">
    <source>
        <dbReference type="EMBL" id="VDD92072.1"/>
    </source>
</evidence>
<dbReference type="WBParaSite" id="EVEC_0000730201-mRNA-1">
    <property type="protein sequence ID" value="EVEC_0000730201-mRNA-1"/>
    <property type="gene ID" value="EVEC_0000730201"/>
</dbReference>
<sequence>MPQSSGRFPEALITFPTNRNCERSTEPEAQQHSRLGEDHFSTKQKSSPSSSGKIRVGSSRLLLSLTALHSQRVLSAVLEESSYNQIPFSNTERKL</sequence>
<proteinExistence type="predicted"/>
<keyword evidence="3" id="KW-1185">Reference proteome</keyword>
<evidence type="ECO:0000256" key="1">
    <source>
        <dbReference type="SAM" id="MobiDB-lite"/>
    </source>
</evidence>
<gene>
    <name evidence="2" type="ORF">EVEC_LOCUS6823</name>
</gene>
<reference evidence="2 3" key="2">
    <citation type="submission" date="2018-10" db="EMBL/GenBank/DDBJ databases">
        <authorList>
            <consortium name="Pathogen Informatics"/>
        </authorList>
    </citation>
    <scope>NUCLEOTIDE SEQUENCE [LARGE SCALE GENOMIC DNA]</scope>
</reference>
<organism evidence="4">
    <name type="scientific">Enterobius vermicularis</name>
    <name type="common">Human pinworm</name>
    <dbReference type="NCBI Taxonomy" id="51028"/>
    <lineage>
        <taxon>Eukaryota</taxon>
        <taxon>Metazoa</taxon>
        <taxon>Ecdysozoa</taxon>
        <taxon>Nematoda</taxon>
        <taxon>Chromadorea</taxon>
        <taxon>Rhabditida</taxon>
        <taxon>Spirurina</taxon>
        <taxon>Oxyuridomorpha</taxon>
        <taxon>Oxyuroidea</taxon>
        <taxon>Oxyuridae</taxon>
        <taxon>Enterobius</taxon>
    </lineage>
</organism>
<dbReference type="EMBL" id="UXUI01008664">
    <property type="protein sequence ID" value="VDD92072.1"/>
    <property type="molecule type" value="Genomic_DNA"/>
</dbReference>
<feature type="region of interest" description="Disordered" evidence="1">
    <location>
        <begin position="1"/>
        <end position="54"/>
    </location>
</feature>
<reference evidence="4" key="1">
    <citation type="submission" date="2017-02" db="UniProtKB">
        <authorList>
            <consortium name="WormBaseParasite"/>
        </authorList>
    </citation>
    <scope>IDENTIFICATION</scope>
</reference>
<feature type="compositionally biased region" description="Basic and acidic residues" evidence="1">
    <location>
        <begin position="20"/>
        <end position="41"/>
    </location>
</feature>
<evidence type="ECO:0000313" key="4">
    <source>
        <dbReference type="WBParaSite" id="EVEC_0000730201-mRNA-1"/>
    </source>
</evidence>
<evidence type="ECO:0000313" key="3">
    <source>
        <dbReference type="Proteomes" id="UP000274131"/>
    </source>
</evidence>
<accession>A0A0N4VA22</accession>
<name>A0A0N4VA22_ENTVE</name>
<dbReference type="AlphaFoldDB" id="A0A0N4VA22"/>
<protein>
    <submittedName>
        <fullName evidence="2 4">Uncharacterized protein</fullName>
    </submittedName>
</protein>